<reference evidence="2 3" key="1">
    <citation type="submission" date="2018-04" db="EMBL/GenBank/DDBJ databases">
        <authorList>
            <person name="Vogel A."/>
        </authorList>
    </citation>
    <scope>NUCLEOTIDE SEQUENCE [LARGE SCALE GENOMIC DNA]</scope>
</reference>
<dbReference type="EMBL" id="OOIL02002192">
    <property type="protein sequence ID" value="VFQ80855.1"/>
    <property type="molecule type" value="Genomic_DNA"/>
</dbReference>
<name>A0A484LWQ7_9ASTE</name>
<evidence type="ECO:0000313" key="2">
    <source>
        <dbReference type="EMBL" id="VFQ80855.1"/>
    </source>
</evidence>
<feature type="region of interest" description="Disordered" evidence="1">
    <location>
        <begin position="139"/>
        <end position="160"/>
    </location>
</feature>
<evidence type="ECO:0000256" key="1">
    <source>
        <dbReference type="SAM" id="MobiDB-lite"/>
    </source>
</evidence>
<proteinExistence type="predicted"/>
<keyword evidence="3" id="KW-1185">Reference proteome</keyword>
<organism evidence="2 3">
    <name type="scientific">Cuscuta campestris</name>
    <dbReference type="NCBI Taxonomy" id="132261"/>
    <lineage>
        <taxon>Eukaryota</taxon>
        <taxon>Viridiplantae</taxon>
        <taxon>Streptophyta</taxon>
        <taxon>Embryophyta</taxon>
        <taxon>Tracheophyta</taxon>
        <taxon>Spermatophyta</taxon>
        <taxon>Magnoliopsida</taxon>
        <taxon>eudicotyledons</taxon>
        <taxon>Gunneridae</taxon>
        <taxon>Pentapetalae</taxon>
        <taxon>asterids</taxon>
        <taxon>lamiids</taxon>
        <taxon>Solanales</taxon>
        <taxon>Convolvulaceae</taxon>
        <taxon>Cuscuteae</taxon>
        <taxon>Cuscuta</taxon>
        <taxon>Cuscuta subgen. Grammica</taxon>
        <taxon>Cuscuta sect. Cleistogrammica</taxon>
    </lineage>
</organism>
<dbReference type="AlphaFoldDB" id="A0A484LWQ7"/>
<dbReference type="PANTHER" id="PTHR46929">
    <property type="entry name" value="EXPRESSED PROTEIN"/>
    <property type="match status" value="1"/>
</dbReference>
<accession>A0A484LWQ7</accession>
<evidence type="ECO:0000313" key="3">
    <source>
        <dbReference type="Proteomes" id="UP000595140"/>
    </source>
</evidence>
<feature type="region of interest" description="Disordered" evidence="1">
    <location>
        <begin position="177"/>
        <end position="205"/>
    </location>
</feature>
<feature type="compositionally biased region" description="Basic and acidic residues" evidence="1">
    <location>
        <begin position="177"/>
        <end position="187"/>
    </location>
</feature>
<dbReference type="PANTHER" id="PTHR46929:SF4">
    <property type="entry name" value="MYB_SANT-LIKE DOMAIN-CONTAINING PROTEIN"/>
    <property type="match status" value="1"/>
</dbReference>
<sequence length="435" mass="49497">MMVWIKADHTLRILLFQRHLYHPQASFFIGSPSGTASDSRIIKNALRREDKLKIPEGKYYLVDAGFMLTRGLITPYRGVRYHLKEFAWNPITHLWDAEPEVWDALIKAKPKAADWRNTPFPNYEKMMILYRVNRANGDEGETMQEWKKRHRSSGDGMGTIHDIDLNSDIFVEDYSPRQRASPEDGHSSHVNNASSKKLKKAPREPESFKELTGAIYAMVTSLDKGNEAIIQGNLVLQRASDSKREVPQLSGEELCRILEECGCDANKIPDIYCFLMSDDEKLRTAVQSPVSIRKQLRSGLETTRVSVDLNLENQVSISEVATSFDSELESETEVIVSPVQSHNNMATLRELAAPDLQTQPMSITYAVLEKPLKLNSGFLNMLPKFHGLPGEDPYRHVNEFLITCAAMKPEGVPQEQIRLRAFPFSVMDRAKDWLY</sequence>
<dbReference type="OrthoDB" id="1298831at2759"/>
<dbReference type="Proteomes" id="UP000595140">
    <property type="component" value="Unassembled WGS sequence"/>
</dbReference>
<gene>
    <name evidence="2" type="ORF">CCAM_LOCUS22631</name>
</gene>
<protein>
    <recommendedName>
        <fullName evidence="4">DDE Tnp4 domain-containing protein</fullName>
    </recommendedName>
</protein>
<evidence type="ECO:0008006" key="4">
    <source>
        <dbReference type="Google" id="ProtNLM"/>
    </source>
</evidence>